<dbReference type="SMART" id="SM00450">
    <property type="entry name" value="RHOD"/>
    <property type="match status" value="1"/>
</dbReference>
<dbReference type="PANTHER" id="PTHR43031">
    <property type="entry name" value="FAD-DEPENDENT OXIDOREDUCTASE"/>
    <property type="match status" value="1"/>
</dbReference>
<dbReference type="InterPro" id="IPR036873">
    <property type="entry name" value="Rhodanese-like_dom_sf"/>
</dbReference>
<dbReference type="Gene3D" id="3.40.250.10">
    <property type="entry name" value="Rhodanese-like domain"/>
    <property type="match status" value="1"/>
</dbReference>
<dbReference type="SUPFAM" id="SSF52821">
    <property type="entry name" value="Rhodanese/Cell cycle control phosphatase"/>
    <property type="match status" value="1"/>
</dbReference>
<dbReference type="InterPro" id="IPR050229">
    <property type="entry name" value="GlpE_sulfurtransferase"/>
</dbReference>
<dbReference type="InterPro" id="IPR001763">
    <property type="entry name" value="Rhodanese-like_dom"/>
</dbReference>
<evidence type="ECO:0000313" key="2">
    <source>
        <dbReference type="EMBL" id="GGL49141.1"/>
    </source>
</evidence>
<evidence type="ECO:0000313" key="5">
    <source>
        <dbReference type="Proteomes" id="UP000648663"/>
    </source>
</evidence>
<accession>A0A846LGI3</accession>
<dbReference type="GO" id="GO:0016740">
    <property type="term" value="F:transferase activity"/>
    <property type="evidence" value="ECO:0007669"/>
    <property type="project" value="UniProtKB-KW"/>
</dbReference>
<evidence type="ECO:0000259" key="1">
    <source>
        <dbReference type="PROSITE" id="PS50206"/>
    </source>
</evidence>
<dbReference type="Proteomes" id="UP000648663">
    <property type="component" value="Unassembled WGS sequence"/>
</dbReference>
<dbReference type="Proteomes" id="UP000552836">
    <property type="component" value="Unassembled WGS sequence"/>
</dbReference>
<keyword evidence="5" id="KW-1185">Reference proteome</keyword>
<keyword evidence="3" id="KW-0808">Transferase</keyword>
<feature type="domain" description="Rhodanese" evidence="1">
    <location>
        <begin position="15"/>
        <end position="102"/>
    </location>
</feature>
<dbReference type="PANTHER" id="PTHR43031:SF1">
    <property type="entry name" value="PYRIDINE NUCLEOTIDE-DISULPHIDE OXIDOREDUCTASE"/>
    <property type="match status" value="1"/>
</dbReference>
<evidence type="ECO:0000313" key="4">
    <source>
        <dbReference type="Proteomes" id="UP000552836"/>
    </source>
</evidence>
<gene>
    <name evidence="3" type="ORF">FB380_001232</name>
    <name evidence="2" type="ORF">GCM10011589_02030</name>
</gene>
<protein>
    <submittedName>
        <fullName evidence="3">Rhodanese-related sulfurtransferase</fullName>
    </submittedName>
</protein>
<proteinExistence type="predicted"/>
<reference evidence="2" key="1">
    <citation type="journal article" date="2014" name="Int. J. Syst. Evol. Microbiol.">
        <title>Complete genome of a new Firmicutes species belonging to the dominant human colonic microbiota ('Ruminococcus bicirculans') reveals two chromosomes and a selective capacity to utilize plant glucans.</title>
        <authorList>
            <consortium name="NISC Comparative Sequencing Program"/>
            <person name="Wegmann U."/>
            <person name="Louis P."/>
            <person name="Goesmann A."/>
            <person name="Henrissat B."/>
            <person name="Duncan S.H."/>
            <person name="Flint H.J."/>
        </authorList>
    </citation>
    <scope>NUCLEOTIDE SEQUENCE</scope>
    <source>
        <strain evidence="2">CGMCC 4.5581</strain>
    </source>
</reference>
<dbReference type="RefSeq" id="WP_166754319.1">
    <property type="nucleotide sequence ID" value="NZ_BAABJU010000001.1"/>
</dbReference>
<name>A0A846LGI3_9ACTN</name>
<dbReference type="PROSITE" id="PS50206">
    <property type="entry name" value="RHODANESE_3"/>
    <property type="match status" value="1"/>
</dbReference>
<reference evidence="3 4" key="3">
    <citation type="submission" date="2020-02" db="EMBL/GenBank/DDBJ databases">
        <title>Sequencing the genomes of 1000 actinobacteria strains.</title>
        <authorList>
            <person name="Klenk H.-P."/>
        </authorList>
    </citation>
    <scope>NUCLEOTIDE SEQUENCE [LARGE SCALE GENOMIC DNA]</scope>
    <source>
        <strain evidence="3 4">DSM 45201</strain>
    </source>
</reference>
<comment type="caution">
    <text evidence="3">The sequence shown here is derived from an EMBL/GenBank/DDBJ whole genome shotgun (WGS) entry which is preliminary data.</text>
</comment>
<sequence length="103" mass="10743">MDPQIPQLTPAQAADRTEAVLLDVREASEVAEGRIAGSTHIPLGQLAARTVELDRGRPVITVCRSGGRSSQAARFLAAQGHDVADLAGGMTAWTAAGRPVTTR</sequence>
<organism evidence="3 4">
    <name type="scientific">Modestobacter marinus</name>
    <dbReference type="NCBI Taxonomy" id="477641"/>
    <lineage>
        <taxon>Bacteria</taxon>
        <taxon>Bacillati</taxon>
        <taxon>Actinomycetota</taxon>
        <taxon>Actinomycetes</taxon>
        <taxon>Geodermatophilales</taxon>
        <taxon>Geodermatophilaceae</taxon>
        <taxon>Modestobacter</taxon>
    </lineage>
</organism>
<reference evidence="2" key="4">
    <citation type="submission" date="2024-05" db="EMBL/GenBank/DDBJ databases">
        <authorList>
            <person name="Sun Q."/>
            <person name="Zhou Y."/>
        </authorList>
    </citation>
    <scope>NUCLEOTIDE SEQUENCE</scope>
    <source>
        <strain evidence="2">CGMCC 4.5581</strain>
    </source>
</reference>
<dbReference type="AlphaFoldDB" id="A0A846LGI3"/>
<reference evidence="5" key="2">
    <citation type="journal article" date="2019" name="Int. J. Syst. Evol. Microbiol.">
        <title>The Global Catalogue of Microorganisms (GCM) 10K type strain sequencing project: providing services to taxonomists for standard genome sequencing and annotation.</title>
        <authorList>
            <consortium name="The Broad Institute Genomics Platform"/>
            <consortium name="The Broad Institute Genome Sequencing Center for Infectious Disease"/>
            <person name="Wu L."/>
            <person name="Ma J."/>
        </authorList>
    </citation>
    <scope>NUCLEOTIDE SEQUENCE [LARGE SCALE GENOMIC DNA]</scope>
    <source>
        <strain evidence="5">CGMCC 4.5581</strain>
    </source>
</reference>
<evidence type="ECO:0000313" key="3">
    <source>
        <dbReference type="EMBL" id="NIH66786.1"/>
    </source>
</evidence>
<dbReference type="Pfam" id="PF00581">
    <property type="entry name" value="Rhodanese"/>
    <property type="match status" value="1"/>
</dbReference>
<dbReference type="EMBL" id="JAAMPA010000001">
    <property type="protein sequence ID" value="NIH66786.1"/>
    <property type="molecule type" value="Genomic_DNA"/>
</dbReference>
<dbReference type="EMBL" id="BMMI01000001">
    <property type="protein sequence ID" value="GGL49141.1"/>
    <property type="molecule type" value="Genomic_DNA"/>
</dbReference>
<dbReference type="CDD" id="cd00158">
    <property type="entry name" value="RHOD"/>
    <property type="match status" value="1"/>
</dbReference>